<dbReference type="EMBL" id="JAHIBW010000016">
    <property type="protein sequence ID" value="KAG7303314.1"/>
    <property type="molecule type" value="Genomic_DNA"/>
</dbReference>
<dbReference type="Proteomes" id="UP000823941">
    <property type="component" value="Chromosome 16"/>
</dbReference>
<accession>A0ABQ7QDL0</accession>
<organism evidence="2 3">
    <name type="scientific">Plutella xylostella</name>
    <name type="common">Diamondback moth</name>
    <name type="synonym">Plutella maculipennis</name>
    <dbReference type="NCBI Taxonomy" id="51655"/>
    <lineage>
        <taxon>Eukaryota</taxon>
        <taxon>Metazoa</taxon>
        <taxon>Ecdysozoa</taxon>
        <taxon>Arthropoda</taxon>
        <taxon>Hexapoda</taxon>
        <taxon>Insecta</taxon>
        <taxon>Pterygota</taxon>
        <taxon>Neoptera</taxon>
        <taxon>Endopterygota</taxon>
        <taxon>Lepidoptera</taxon>
        <taxon>Glossata</taxon>
        <taxon>Ditrysia</taxon>
        <taxon>Yponomeutoidea</taxon>
        <taxon>Plutellidae</taxon>
        <taxon>Plutella</taxon>
    </lineage>
</organism>
<evidence type="ECO:0008006" key="4">
    <source>
        <dbReference type="Google" id="ProtNLM"/>
    </source>
</evidence>
<sequence>MLEIPERDWRLLGALAKKRDLESEQDRLAEEFHRLWQTEKEERQKIEKQTSYQYWRYISAKREEERRWAERRRLEQALEEQVRTGQLVSHIRHKERRSAGVLAEQDDKKIADLIEKATELDARAALAAERRTRLEAAEQHRRDLELDGIRRRMDEARRRKVQMMRDASERLALTNALNTWEATILRQQTLAMEATTQAHHAARAAITDARTTNVLRAKERKKRRARKVASITRMLRDAVKAGRY</sequence>
<protein>
    <recommendedName>
        <fullName evidence="4">Trichoplein keratin filament-binding protein</fullName>
    </recommendedName>
</protein>
<evidence type="ECO:0000313" key="3">
    <source>
        <dbReference type="Proteomes" id="UP000823941"/>
    </source>
</evidence>
<name>A0ABQ7QDL0_PLUXY</name>
<reference evidence="2 3" key="1">
    <citation type="submission" date="2021-06" db="EMBL/GenBank/DDBJ databases">
        <title>A haploid diamondback moth (Plutella xylostella L.) genome assembly resolves 31 chromosomes and identifies a diamide resistance mutation.</title>
        <authorList>
            <person name="Ward C.M."/>
            <person name="Perry K.D."/>
            <person name="Baker G."/>
            <person name="Powis K."/>
            <person name="Heckel D.G."/>
            <person name="Baxter S.W."/>
        </authorList>
    </citation>
    <scope>NUCLEOTIDE SEQUENCE [LARGE SCALE GENOMIC DNA]</scope>
    <source>
        <strain evidence="2 3">LV</strain>
        <tissue evidence="2">Single pupa</tissue>
    </source>
</reference>
<evidence type="ECO:0000313" key="2">
    <source>
        <dbReference type="EMBL" id="KAG7303314.1"/>
    </source>
</evidence>
<evidence type="ECO:0000256" key="1">
    <source>
        <dbReference type="SAM" id="Coils"/>
    </source>
</evidence>
<keyword evidence="3" id="KW-1185">Reference proteome</keyword>
<keyword evidence="1" id="KW-0175">Coiled coil</keyword>
<comment type="caution">
    <text evidence="2">The sequence shown here is derived from an EMBL/GenBank/DDBJ whole genome shotgun (WGS) entry which is preliminary data.</text>
</comment>
<feature type="coiled-coil region" evidence="1">
    <location>
        <begin position="127"/>
        <end position="166"/>
    </location>
</feature>
<proteinExistence type="predicted"/>
<gene>
    <name evidence="2" type="ORF">JYU34_011800</name>
</gene>